<dbReference type="AlphaFoldDB" id="E6U4N4"/>
<keyword evidence="10" id="KW-1185">Reference proteome</keyword>
<dbReference type="PANTHER" id="PTHR30576">
    <property type="entry name" value="COLANIC BIOSYNTHESIS UDP-GLUCOSE LIPID CARRIER TRANSFERASE"/>
    <property type="match status" value="1"/>
</dbReference>
<evidence type="ECO:0000256" key="3">
    <source>
        <dbReference type="ARBA" id="ARBA00022679"/>
    </source>
</evidence>
<evidence type="ECO:0000256" key="6">
    <source>
        <dbReference type="ARBA" id="ARBA00023136"/>
    </source>
</evidence>
<dbReference type="InterPro" id="IPR003362">
    <property type="entry name" value="Bact_transf"/>
</dbReference>
<protein>
    <submittedName>
        <fullName evidence="9">Undecaprenyl-phosphate galactose phosphotransferase</fullName>
        <ecNumber evidence="9">2.7.8.6</ecNumber>
    </submittedName>
</protein>
<evidence type="ECO:0000256" key="2">
    <source>
        <dbReference type="ARBA" id="ARBA00006464"/>
    </source>
</evidence>
<dbReference type="RefSeq" id="WP_013485023.1">
    <property type="nucleotide sequence ID" value="NC_014828.1"/>
</dbReference>
<dbReference type="HOGENOM" id="CLU_024920_1_2_9"/>
<comment type="similarity">
    <text evidence="2">Belongs to the bacterial sugar transferase family.</text>
</comment>
<dbReference type="Proteomes" id="UP000001551">
    <property type="component" value="Chromosome"/>
</dbReference>
<keyword evidence="4 7" id="KW-0812">Transmembrane</keyword>
<dbReference type="GO" id="GO:0016020">
    <property type="term" value="C:membrane"/>
    <property type="evidence" value="ECO:0007669"/>
    <property type="project" value="UniProtKB-SubCell"/>
</dbReference>
<dbReference type="EMBL" id="CP002400">
    <property type="protein sequence ID" value="ADU26662.1"/>
    <property type="molecule type" value="Genomic_DNA"/>
</dbReference>
<reference evidence="9 10" key="1">
    <citation type="submission" date="2010-12" db="EMBL/GenBank/DDBJ databases">
        <title>Complete sequence of Ethanoligenens harbinense YUAN-3.</title>
        <authorList>
            <person name="Lucas S."/>
            <person name="Copeland A."/>
            <person name="Lapidus A."/>
            <person name="Cheng J.-F."/>
            <person name="Bruce D."/>
            <person name="Goodwin L."/>
            <person name="Pitluck S."/>
            <person name="Chertkov O."/>
            <person name="Misra M."/>
            <person name="Detter J.C."/>
            <person name="Han C."/>
            <person name="Tapia R."/>
            <person name="Land M."/>
            <person name="Hauser L."/>
            <person name="Jeffries C."/>
            <person name="Kyrpides N."/>
            <person name="Ivanova N."/>
            <person name="Mikhailova N."/>
            <person name="Wang A."/>
            <person name="Mouttaki H."/>
            <person name="He Z."/>
            <person name="Zhou J."/>
            <person name="Hemme C.L."/>
            <person name="Woyke T."/>
        </authorList>
    </citation>
    <scope>NUCLEOTIDE SEQUENCE [LARGE SCALE GENOMIC DNA]</scope>
    <source>
        <strain evidence="10">DSM 18485 / JCM 12961 / CGMCC 1.5033 / YUAN-3</strain>
    </source>
</reference>
<evidence type="ECO:0000256" key="5">
    <source>
        <dbReference type="ARBA" id="ARBA00022989"/>
    </source>
</evidence>
<dbReference type="NCBIfam" id="TIGR03025">
    <property type="entry name" value="EPS_sugtrans"/>
    <property type="match status" value="1"/>
</dbReference>
<proteinExistence type="inferred from homology"/>
<feature type="domain" description="Bacterial sugar transferase" evidence="8">
    <location>
        <begin position="34"/>
        <end position="214"/>
    </location>
</feature>
<dbReference type="PANTHER" id="PTHR30576:SF0">
    <property type="entry name" value="UNDECAPRENYL-PHOSPHATE N-ACETYLGALACTOSAMINYL 1-PHOSPHATE TRANSFERASE-RELATED"/>
    <property type="match status" value="1"/>
</dbReference>
<sequence length="219" mass="25195">MIDHFNRTSSDFSVLAYDVREENENAGWYARYGKRLFDVLVALAGCVLLSPLMLIAAVGIRLESKGPVIFKQERLGLGGKTFVIYKFRSMRIDAEASGPAWAKKNDIRITRFGRFLRKYHVDELPQLVNILRGDMSMVGPRPERAYFYAQFERDIPEFRDRLAVKPGLTGWAQVNGGYDIGPKEKCRYDKTYIRRLSWRMDLLVLFKTVTVVFQGLGAR</sequence>
<gene>
    <name evidence="9" type="ordered locus">Ethha_1109</name>
</gene>
<keyword evidence="6 7" id="KW-0472">Membrane</keyword>
<evidence type="ECO:0000256" key="1">
    <source>
        <dbReference type="ARBA" id="ARBA00004141"/>
    </source>
</evidence>
<evidence type="ECO:0000256" key="4">
    <source>
        <dbReference type="ARBA" id="ARBA00022692"/>
    </source>
</evidence>
<evidence type="ECO:0000313" key="10">
    <source>
        <dbReference type="Proteomes" id="UP000001551"/>
    </source>
</evidence>
<evidence type="ECO:0000256" key="7">
    <source>
        <dbReference type="SAM" id="Phobius"/>
    </source>
</evidence>
<dbReference type="EC" id="2.7.8.6" evidence="9"/>
<feature type="transmembrane region" description="Helical" evidence="7">
    <location>
        <begin position="39"/>
        <end position="62"/>
    </location>
</feature>
<keyword evidence="5 7" id="KW-1133">Transmembrane helix</keyword>
<keyword evidence="3 9" id="KW-0808">Transferase</keyword>
<evidence type="ECO:0000259" key="8">
    <source>
        <dbReference type="Pfam" id="PF02397"/>
    </source>
</evidence>
<comment type="subcellular location">
    <subcellularLocation>
        <location evidence="1">Membrane</location>
        <topology evidence="1">Multi-pass membrane protein</topology>
    </subcellularLocation>
</comment>
<name>E6U4N4_ETHHY</name>
<accession>E6U4N4</accession>
<dbReference type="Pfam" id="PF02397">
    <property type="entry name" value="Bac_transf"/>
    <property type="match status" value="1"/>
</dbReference>
<dbReference type="InterPro" id="IPR017475">
    <property type="entry name" value="EPS_sugar_tfrase"/>
</dbReference>
<dbReference type="eggNOG" id="COG2148">
    <property type="taxonomic scope" value="Bacteria"/>
</dbReference>
<dbReference type="STRING" id="663278.Ethha_1109"/>
<evidence type="ECO:0000313" key="9">
    <source>
        <dbReference type="EMBL" id="ADU26662.1"/>
    </source>
</evidence>
<organism evidence="9 10">
    <name type="scientific">Ethanoligenens harbinense (strain DSM 18485 / JCM 12961 / CGMCC 1.5033 / YUAN-3)</name>
    <dbReference type="NCBI Taxonomy" id="663278"/>
    <lineage>
        <taxon>Bacteria</taxon>
        <taxon>Bacillati</taxon>
        <taxon>Bacillota</taxon>
        <taxon>Clostridia</taxon>
        <taxon>Eubacteriales</taxon>
        <taxon>Oscillospiraceae</taxon>
        <taxon>Ethanoligenens</taxon>
    </lineage>
</organism>
<dbReference type="KEGG" id="eha:Ethha_1109"/>
<dbReference type="GO" id="GO:0047360">
    <property type="term" value="F:undecaprenyl-phosphate galactose phosphotransferase activity"/>
    <property type="evidence" value="ECO:0007669"/>
    <property type="project" value="UniProtKB-EC"/>
</dbReference>